<dbReference type="Pfam" id="PF06985">
    <property type="entry name" value="HET"/>
    <property type="match status" value="1"/>
</dbReference>
<evidence type="ECO:0000313" key="3">
    <source>
        <dbReference type="EMBL" id="EUC50479.1"/>
    </source>
</evidence>
<dbReference type="HOGENOM" id="CLU_000288_6_16_1"/>
<keyword evidence="1" id="KW-0677">Repeat</keyword>
<proteinExistence type="predicted"/>
<dbReference type="RefSeq" id="XP_007682971.1">
    <property type="nucleotide sequence ID" value="XM_007684781.1"/>
</dbReference>
<keyword evidence="4" id="KW-1185">Reference proteome</keyword>
<dbReference type="KEGG" id="bor:COCMIDRAFT_929"/>
<evidence type="ECO:0000313" key="4">
    <source>
        <dbReference type="Proteomes" id="UP000054032"/>
    </source>
</evidence>
<dbReference type="InterPro" id="IPR056884">
    <property type="entry name" value="NPHP3-like_N"/>
</dbReference>
<dbReference type="PANTHER" id="PTHR10622">
    <property type="entry name" value="HET DOMAIN-CONTAINING PROTEIN"/>
    <property type="match status" value="1"/>
</dbReference>
<dbReference type="STRING" id="930090.W6ZSI6"/>
<dbReference type="AlphaFoldDB" id="W6ZSI6"/>
<dbReference type="Gene3D" id="3.40.50.300">
    <property type="entry name" value="P-loop containing nucleotide triphosphate hydrolases"/>
    <property type="match status" value="1"/>
</dbReference>
<evidence type="ECO:0000256" key="1">
    <source>
        <dbReference type="ARBA" id="ARBA00022737"/>
    </source>
</evidence>
<protein>
    <recommendedName>
        <fullName evidence="2">NACHT domain-containing protein</fullName>
    </recommendedName>
</protein>
<dbReference type="PANTHER" id="PTHR10622:SF13">
    <property type="entry name" value="NACHT DOMAIN-CONTAINING PROTEIN"/>
    <property type="match status" value="1"/>
</dbReference>
<evidence type="ECO:0000259" key="2">
    <source>
        <dbReference type="PROSITE" id="PS50837"/>
    </source>
</evidence>
<organism evidence="3 4">
    <name type="scientific">Bipolaris oryzae ATCC 44560</name>
    <dbReference type="NCBI Taxonomy" id="930090"/>
    <lineage>
        <taxon>Eukaryota</taxon>
        <taxon>Fungi</taxon>
        <taxon>Dikarya</taxon>
        <taxon>Ascomycota</taxon>
        <taxon>Pezizomycotina</taxon>
        <taxon>Dothideomycetes</taxon>
        <taxon>Pleosporomycetidae</taxon>
        <taxon>Pleosporales</taxon>
        <taxon>Pleosporineae</taxon>
        <taxon>Pleosporaceae</taxon>
        <taxon>Bipolaris</taxon>
    </lineage>
</organism>
<dbReference type="Pfam" id="PF24883">
    <property type="entry name" value="NPHP3_N"/>
    <property type="match status" value="1"/>
</dbReference>
<dbReference type="InterPro" id="IPR007111">
    <property type="entry name" value="NACHT_NTPase"/>
</dbReference>
<dbReference type="EMBL" id="KI963923">
    <property type="protein sequence ID" value="EUC50479.1"/>
    <property type="molecule type" value="Genomic_DNA"/>
</dbReference>
<sequence length="713" mass="81275">MRLLTYNEDDTLAIKSFHDEPVPPYAILSHTWGEEKEEATYADINNGVGQGKAGYEKIRFCGTQARRDGLQYFWIDTCCIDKDDGTELAFSIRSMFTWYRNATRCYVYLSDVTSPTSAVNSDLPKHHGIPPDRQAHQFEFSKSRWFTRCWTLQELLAPSEVYFFNKEGNEIGDKLSLISDLSRITGIPKSALQGAALPHFNSVYALMGIFGVSVSPVDKESPAEAMVRVEREVDRQNKCVQDLQSANPYDDKTRIEATKGGLLVDSYRWIIDNSTFKKWQQDLSTRLLWVKGDPGKGKTMLMCGIINEVQKTRQNNTIAYFFCQATDTRINNAVAVLRGLLYMLVIQNPLLTSHIRKRYDQVGKKLFEDTNAWVALSQIFVEMVCDNDLNTVYLFVDALDECVANLHELLDLIILTTAKSPHVMWLLTSRNESHIEQKLKSVTDKARLSLELKQNASQIMKAVEDYIDHKLSSLDIVEGDGVRDKIRDEMRKKADGTFLWVALMIQELEKHDCFDPLAVVETTPAGLDQFYDRMLSQIEQNPRSADMLRILLCTITVAYRPLYLAEAGSLCALPGTTEMHRKIIASCGSFLTIRDEQVYLVHQSAKEYLSHKMQNNCLPFPRTIHYQLFTQSIKILSSTLRRDIYALEQPGVSINDVETPSPDPLANARYSCVYWVYHLRALDPNFVGKPNAHQIATVIQEFLRKNSFIGSKR</sequence>
<reference evidence="3 4" key="1">
    <citation type="journal article" date="2013" name="PLoS Genet.">
        <title>Comparative genome structure, secondary metabolite, and effector coding capacity across Cochliobolus pathogens.</title>
        <authorList>
            <person name="Condon B.J."/>
            <person name="Leng Y."/>
            <person name="Wu D."/>
            <person name="Bushley K.E."/>
            <person name="Ohm R.A."/>
            <person name="Otillar R."/>
            <person name="Martin J."/>
            <person name="Schackwitz W."/>
            <person name="Grimwood J."/>
            <person name="MohdZainudin N."/>
            <person name="Xue C."/>
            <person name="Wang R."/>
            <person name="Manning V.A."/>
            <person name="Dhillon B."/>
            <person name="Tu Z.J."/>
            <person name="Steffenson B.J."/>
            <person name="Salamov A."/>
            <person name="Sun H."/>
            <person name="Lowry S."/>
            <person name="LaButti K."/>
            <person name="Han J."/>
            <person name="Copeland A."/>
            <person name="Lindquist E."/>
            <person name="Barry K."/>
            <person name="Schmutz J."/>
            <person name="Baker S.E."/>
            <person name="Ciuffetti L.M."/>
            <person name="Grigoriev I.V."/>
            <person name="Zhong S."/>
            <person name="Turgeon B.G."/>
        </authorList>
    </citation>
    <scope>NUCLEOTIDE SEQUENCE [LARGE SCALE GENOMIC DNA]</scope>
    <source>
        <strain evidence="3 4">ATCC 44560</strain>
    </source>
</reference>
<dbReference type="FunFam" id="3.40.50.300:FF:001638">
    <property type="entry name" value="NACHT and WD40 domain protein"/>
    <property type="match status" value="1"/>
</dbReference>
<feature type="domain" description="NACHT" evidence="2">
    <location>
        <begin position="286"/>
        <end position="439"/>
    </location>
</feature>
<name>W6ZSI6_COCMI</name>
<dbReference type="PROSITE" id="PS50837">
    <property type="entry name" value="NACHT"/>
    <property type="match status" value="1"/>
</dbReference>
<dbReference type="eggNOG" id="KOG0266">
    <property type="taxonomic scope" value="Eukaryota"/>
</dbReference>
<dbReference type="InterPro" id="IPR010730">
    <property type="entry name" value="HET"/>
</dbReference>
<dbReference type="InterPro" id="IPR027417">
    <property type="entry name" value="P-loop_NTPase"/>
</dbReference>
<dbReference type="Proteomes" id="UP000054032">
    <property type="component" value="Unassembled WGS sequence"/>
</dbReference>
<dbReference type="OrthoDB" id="538223at2759"/>
<gene>
    <name evidence="3" type="ORF">COCMIDRAFT_929</name>
</gene>
<accession>W6ZSI6</accession>
<dbReference type="GeneID" id="19128168"/>
<dbReference type="SUPFAM" id="SSF52540">
    <property type="entry name" value="P-loop containing nucleoside triphosphate hydrolases"/>
    <property type="match status" value="1"/>
</dbReference>